<reference evidence="1 2" key="1">
    <citation type="journal article" date="2011" name="J. Bacteriol.">
        <title>Genome sequence of the halotolerant marine bacterium Myxococcus fulvus HW-1.</title>
        <authorList>
            <person name="Li Z.F."/>
            <person name="Li X."/>
            <person name="Liu H."/>
            <person name="Liu X."/>
            <person name="Han K."/>
            <person name="Wu Z.H."/>
            <person name="Hu W."/>
            <person name="Li F.F."/>
            <person name="Li Y.Z."/>
        </authorList>
    </citation>
    <scope>NUCLEOTIDE SEQUENCE [LARGE SCALE GENOMIC DNA]</scope>
    <source>
        <strain evidence="2">ATCC BAA-855 / HW-1</strain>
    </source>
</reference>
<sequence length="124" mass="13776">MTVLLAVVAAVLAVVLFVVYRRLQDAEHWRAHWRRRHDERDAELSAALSEGQDFRASVEHALRTVWRRFEVVTPADGAAVAVLRAAFPSLPLQGTRPRPTCPKCQEATCVAPGQCDDFWGADAP</sequence>
<accession>F8C803</accession>
<evidence type="ECO:0000313" key="2">
    <source>
        <dbReference type="Proteomes" id="UP000000488"/>
    </source>
</evidence>
<protein>
    <submittedName>
        <fullName evidence="1">Uncharacterized protein</fullName>
    </submittedName>
</protein>
<gene>
    <name evidence="1" type="ordered locus">LILAB_25310</name>
</gene>
<dbReference type="AlphaFoldDB" id="F8C803"/>
<dbReference type="EMBL" id="CP002830">
    <property type="protein sequence ID" value="AEI66955.1"/>
    <property type="molecule type" value="Genomic_DNA"/>
</dbReference>
<evidence type="ECO:0000313" key="1">
    <source>
        <dbReference type="EMBL" id="AEI66955.1"/>
    </source>
</evidence>
<dbReference type="Proteomes" id="UP000000488">
    <property type="component" value="Chromosome"/>
</dbReference>
<dbReference type="HOGENOM" id="CLU_2001403_0_0_7"/>
<dbReference type="STRING" id="483219.LILAB_25310"/>
<name>F8C803_MYXFH</name>
<dbReference type="KEGG" id="mfu:LILAB_25310"/>
<proteinExistence type="predicted"/>
<organism evidence="1 2">
    <name type="scientific">Myxococcus fulvus (strain ATCC BAA-855 / HW-1)</name>
    <dbReference type="NCBI Taxonomy" id="483219"/>
    <lineage>
        <taxon>Bacteria</taxon>
        <taxon>Pseudomonadati</taxon>
        <taxon>Myxococcota</taxon>
        <taxon>Myxococcia</taxon>
        <taxon>Myxococcales</taxon>
        <taxon>Cystobacterineae</taxon>
        <taxon>Myxococcaceae</taxon>
        <taxon>Myxococcus</taxon>
    </lineage>
</organism>